<evidence type="ECO:0000313" key="1">
    <source>
        <dbReference type="EnsemblPlants" id="EMT12652"/>
    </source>
</evidence>
<protein>
    <recommendedName>
        <fullName evidence="2">RNase H type-1 domain-containing protein</fullName>
    </recommendedName>
</protein>
<name>M8B7B8_AEGTA</name>
<reference evidence="1" key="1">
    <citation type="submission" date="2015-06" db="UniProtKB">
        <authorList>
            <consortium name="EnsemblPlants"/>
        </authorList>
    </citation>
    <scope>IDENTIFICATION</scope>
</reference>
<dbReference type="AlphaFoldDB" id="M8B7B8"/>
<proteinExistence type="predicted"/>
<dbReference type="EnsemblPlants" id="EMT12652">
    <property type="protein sequence ID" value="EMT12652"/>
    <property type="gene ID" value="F775_23404"/>
</dbReference>
<evidence type="ECO:0008006" key="2">
    <source>
        <dbReference type="Google" id="ProtNLM"/>
    </source>
</evidence>
<accession>M8B7B8</accession>
<organism evidence="1">
    <name type="scientific">Aegilops tauschii</name>
    <name type="common">Tausch's goatgrass</name>
    <name type="synonym">Aegilops squarrosa</name>
    <dbReference type="NCBI Taxonomy" id="37682"/>
    <lineage>
        <taxon>Eukaryota</taxon>
        <taxon>Viridiplantae</taxon>
        <taxon>Streptophyta</taxon>
        <taxon>Embryophyta</taxon>
        <taxon>Tracheophyta</taxon>
        <taxon>Spermatophyta</taxon>
        <taxon>Magnoliopsida</taxon>
        <taxon>Liliopsida</taxon>
        <taxon>Poales</taxon>
        <taxon>Poaceae</taxon>
        <taxon>BOP clade</taxon>
        <taxon>Pooideae</taxon>
        <taxon>Triticodae</taxon>
        <taxon>Triticeae</taxon>
        <taxon>Triticinae</taxon>
        <taxon>Aegilops</taxon>
    </lineage>
</organism>
<sequence length="157" mass="16975">MPSIPAIHEEIYQSPSGTHQFITRFIIELQLMLRAEARGTTPPRVTAARPKAPPLGFAKIHIDAGISRAHARSAAAAVCRDESGNFMGSSALVITGITDVATVEAIACLQYSLGLKTDARASDTDADKLAKFSHSLDQGRHVFHDLFCIPRHVDSEQ</sequence>